<proteinExistence type="inferred from homology"/>
<feature type="transmembrane region" description="Helical" evidence="14">
    <location>
        <begin position="70"/>
        <end position="92"/>
    </location>
</feature>
<keyword evidence="6 14" id="KW-1133">Transmembrane helix</keyword>
<name>A0A0N5B7G9_STREA</name>
<protein>
    <submittedName>
        <fullName evidence="16">Acid-sensing ion channel 1</fullName>
    </submittedName>
</protein>
<evidence type="ECO:0000256" key="8">
    <source>
        <dbReference type="ARBA" id="ARBA00023065"/>
    </source>
</evidence>
<dbReference type="PRINTS" id="PR01078">
    <property type="entry name" value="AMINACHANNEL"/>
</dbReference>
<accession>A0A0N5B7G9</accession>
<dbReference type="WBParaSite" id="SPAL_0000199500.1">
    <property type="protein sequence ID" value="SPAL_0000199500.1"/>
    <property type="gene ID" value="SPAL_0000199500"/>
</dbReference>
<reference evidence="16" key="1">
    <citation type="submission" date="2017-02" db="UniProtKB">
        <authorList>
            <consortium name="WormBaseParasite"/>
        </authorList>
    </citation>
    <scope>IDENTIFICATION</scope>
</reference>
<feature type="transmembrane region" description="Helical" evidence="14">
    <location>
        <begin position="449"/>
        <end position="476"/>
    </location>
</feature>
<keyword evidence="5 13" id="KW-0812">Transmembrane</keyword>
<evidence type="ECO:0000256" key="14">
    <source>
        <dbReference type="SAM" id="Phobius"/>
    </source>
</evidence>
<comment type="subcellular location">
    <subcellularLocation>
        <location evidence="1">Membrane</location>
        <topology evidence="1">Multi-pass membrane protein</topology>
    </subcellularLocation>
</comment>
<evidence type="ECO:0000256" key="1">
    <source>
        <dbReference type="ARBA" id="ARBA00004141"/>
    </source>
</evidence>
<evidence type="ECO:0000313" key="16">
    <source>
        <dbReference type="WBParaSite" id="SPAL_0000199500.1"/>
    </source>
</evidence>
<keyword evidence="10" id="KW-0325">Glycoprotein</keyword>
<evidence type="ECO:0000256" key="5">
    <source>
        <dbReference type="ARBA" id="ARBA00022692"/>
    </source>
</evidence>
<dbReference type="PANTHER" id="PTHR11690">
    <property type="entry name" value="AMILORIDE-SENSITIVE SODIUM CHANNEL-RELATED"/>
    <property type="match status" value="1"/>
</dbReference>
<evidence type="ECO:0000256" key="3">
    <source>
        <dbReference type="ARBA" id="ARBA00022448"/>
    </source>
</evidence>
<dbReference type="Pfam" id="PF00858">
    <property type="entry name" value="ASC"/>
    <property type="match status" value="1"/>
</dbReference>
<keyword evidence="7" id="KW-0915">Sodium</keyword>
<sequence>MPSIQYIQSPGRDIYNYSRENEGRRVHLPDNLLSDEVYECHNKAEDYPPWISEIHGLGQALLSKTKGERIFWWIILFVCGSACVAMTAMVVLEYVDGPTATSTTIKLVESQEFPAITICPKVPDVIKFNEIYNDMKEYFPNMTEDGSRDLLQYFLAGNGLENMNDLSSFNISYLKKLDDMYNVWSRGYDVEEFFDLIQGRYGINCEDLFHDCELSGNKINCCGQVFQQQVVMRRGLCYQTIKGLNQTEADDVGKLAIHMKAPASSSSTIYDYQPQLIIYVSDNFDYAMDFPRYYIYPNEWNRMYLTSRRIELLEHSGDCTYRIEGTDSACFIRQWLTNTIINVYNCTLTYLNSIPGTENYPICNLSSIVNNYYNTIQLVKAGSINSSLCIPGCNRWEYHPTLQQTPVLENFTDYVFNLEVSFYNLQYERVREIYTTSIPGFMSQIGGQFGFFLGLSIITMFQIIIFILENIIKFILDSQLMKNIKLFMRKIIKKEDMNSKTIFIIHLFILFFFLSQQHVDAMKRNRLSNVFRKHLASSSRFWVGKRDNFNNKRLMKHSKQNDIAKNILLWGKRNSDDGINYDNIYSNTFDQY</sequence>
<organism evidence="15 16">
    <name type="scientific">Strongyloides papillosus</name>
    <name type="common">Intestinal threadworm</name>
    <dbReference type="NCBI Taxonomy" id="174720"/>
    <lineage>
        <taxon>Eukaryota</taxon>
        <taxon>Metazoa</taxon>
        <taxon>Ecdysozoa</taxon>
        <taxon>Nematoda</taxon>
        <taxon>Chromadorea</taxon>
        <taxon>Rhabditida</taxon>
        <taxon>Tylenchina</taxon>
        <taxon>Panagrolaimomorpha</taxon>
        <taxon>Strongyloidoidea</taxon>
        <taxon>Strongyloididae</taxon>
        <taxon>Strongyloides</taxon>
    </lineage>
</organism>
<dbReference type="PANTHER" id="PTHR11690:SF1">
    <property type="entry name" value="DEGENERIN LIKE"/>
    <property type="match status" value="1"/>
</dbReference>
<keyword evidence="8 13" id="KW-0406">Ion transport</keyword>
<evidence type="ECO:0000313" key="15">
    <source>
        <dbReference type="Proteomes" id="UP000046392"/>
    </source>
</evidence>
<dbReference type="GO" id="GO:0015280">
    <property type="term" value="F:ligand-gated sodium channel activity"/>
    <property type="evidence" value="ECO:0007669"/>
    <property type="project" value="TreeGrafter"/>
</dbReference>
<keyword evidence="9 14" id="KW-0472">Membrane</keyword>
<keyword evidence="12 13" id="KW-0407">Ion channel</keyword>
<evidence type="ECO:0000256" key="4">
    <source>
        <dbReference type="ARBA" id="ARBA00022461"/>
    </source>
</evidence>
<dbReference type="GO" id="GO:0005886">
    <property type="term" value="C:plasma membrane"/>
    <property type="evidence" value="ECO:0007669"/>
    <property type="project" value="TreeGrafter"/>
</dbReference>
<evidence type="ECO:0000256" key="10">
    <source>
        <dbReference type="ARBA" id="ARBA00023180"/>
    </source>
</evidence>
<evidence type="ECO:0000256" key="11">
    <source>
        <dbReference type="ARBA" id="ARBA00023201"/>
    </source>
</evidence>
<keyword evidence="15" id="KW-1185">Reference proteome</keyword>
<comment type="similarity">
    <text evidence="2 13">Belongs to the amiloride-sensitive sodium channel (TC 1.A.6) family.</text>
</comment>
<evidence type="ECO:0000256" key="6">
    <source>
        <dbReference type="ARBA" id="ARBA00022989"/>
    </source>
</evidence>
<evidence type="ECO:0000256" key="13">
    <source>
        <dbReference type="RuleBase" id="RU000679"/>
    </source>
</evidence>
<dbReference type="Proteomes" id="UP000046392">
    <property type="component" value="Unplaced"/>
</dbReference>
<dbReference type="InterPro" id="IPR001873">
    <property type="entry name" value="ENaC"/>
</dbReference>
<dbReference type="AlphaFoldDB" id="A0A0N5B7G9"/>
<keyword evidence="3 13" id="KW-0813">Transport</keyword>
<evidence type="ECO:0000256" key="7">
    <source>
        <dbReference type="ARBA" id="ARBA00023053"/>
    </source>
</evidence>
<keyword evidence="4 13" id="KW-0894">Sodium channel</keyword>
<evidence type="ECO:0000256" key="12">
    <source>
        <dbReference type="ARBA" id="ARBA00023303"/>
    </source>
</evidence>
<evidence type="ECO:0000256" key="9">
    <source>
        <dbReference type="ARBA" id="ARBA00023136"/>
    </source>
</evidence>
<evidence type="ECO:0000256" key="2">
    <source>
        <dbReference type="ARBA" id="ARBA00007193"/>
    </source>
</evidence>
<keyword evidence="11 13" id="KW-0739">Sodium transport</keyword>
<feature type="transmembrane region" description="Helical" evidence="14">
    <location>
        <begin position="497"/>
        <end position="515"/>
    </location>
</feature>
<dbReference type="Gene3D" id="1.10.287.770">
    <property type="entry name" value="YojJ-like"/>
    <property type="match status" value="1"/>
</dbReference>